<dbReference type="EMBL" id="KI536978">
    <property type="protein sequence ID" value="ESR37528.1"/>
    <property type="molecule type" value="Genomic_DNA"/>
</dbReference>
<protein>
    <submittedName>
        <fullName evidence="1">Uncharacterized protein</fullName>
    </submittedName>
</protein>
<proteinExistence type="predicted"/>
<reference evidence="1 2" key="1">
    <citation type="submission" date="2013-10" db="EMBL/GenBank/DDBJ databases">
        <authorList>
            <consortium name="International Citrus Genome Consortium"/>
            <person name="Jenkins J."/>
            <person name="Schmutz J."/>
            <person name="Prochnik S."/>
            <person name="Rokhsar D."/>
            <person name="Gmitter F."/>
            <person name="Ollitrault P."/>
            <person name="Machado M."/>
            <person name="Talon M."/>
            <person name="Wincker P."/>
            <person name="Jaillon O."/>
            <person name="Morgante M."/>
        </authorList>
    </citation>
    <scope>NUCLEOTIDE SEQUENCE</scope>
    <source>
        <strain evidence="2">cv. Clemenules</strain>
    </source>
</reference>
<gene>
    <name evidence="1" type="ORF">CICLE_v100285661mg</name>
</gene>
<dbReference type="Gramene" id="ESR37528">
    <property type="protein sequence ID" value="ESR37528"/>
    <property type="gene ID" value="CICLE_v100285661mg"/>
</dbReference>
<evidence type="ECO:0000313" key="1">
    <source>
        <dbReference type="EMBL" id="ESR37528.1"/>
    </source>
</evidence>
<evidence type="ECO:0000313" key="2">
    <source>
        <dbReference type="Proteomes" id="UP000030687"/>
    </source>
</evidence>
<dbReference type="Proteomes" id="UP000030687">
    <property type="component" value="Unassembled WGS sequence"/>
</dbReference>
<keyword evidence="2" id="KW-1185">Reference proteome</keyword>
<organism evidence="1 2">
    <name type="scientific">Citrus clementina</name>
    <name type="common">Clementine</name>
    <name type="synonym">Citrus deliciosa x Citrus sinensis</name>
    <dbReference type="NCBI Taxonomy" id="85681"/>
    <lineage>
        <taxon>Eukaryota</taxon>
        <taxon>Viridiplantae</taxon>
        <taxon>Streptophyta</taxon>
        <taxon>Embryophyta</taxon>
        <taxon>Tracheophyta</taxon>
        <taxon>Spermatophyta</taxon>
        <taxon>Magnoliopsida</taxon>
        <taxon>eudicotyledons</taxon>
        <taxon>Gunneridae</taxon>
        <taxon>Pentapetalae</taxon>
        <taxon>rosids</taxon>
        <taxon>malvids</taxon>
        <taxon>Sapindales</taxon>
        <taxon>Rutaceae</taxon>
        <taxon>Aurantioideae</taxon>
        <taxon>Citrus</taxon>
    </lineage>
</organism>
<dbReference type="KEGG" id="cic:CICLE_v100285661m"/>
<name>V4RSG0_CITCL</name>
<sequence>KIKTVALTNFDTERLRIILENGIPVVSNQVWHSNGWFVI</sequence>
<accession>V4RSG0</accession>
<feature type="non-terminal residue" evidence="1">
    <location>
        <position position="1"/>
    </location>
</feature>
<dbReference type="AlphaFoldDB" id="V4RSG0"/>